<comment type="caution">
    <text evidence="1">The sequence shown here is derived from an EMBL/GenBank/DDBJ whole genome shotgun (WGS) entry which is preliminary data.</text>
</comment>
<name>A0AC61RXL8_9FIRM</name>
<evidence type="ECO:0000313" key="2">
    <source>
        <dbReference type="Proteomes" id="UP000304953"/>
    </source>
</evidence>
<accession>A0AC61RXL8</accession>
<proteinExistence type="predicted"/>
<sequence>MKKPLEGIKVLDLSTYVAGPGTASVLADWGANVIKIEGLKPEEGRKTGVSVGCPADDGCNPYFGSVNVGKRALSLNLKSEKGKEIMDQLLQTADVFVTNIRVPALGRLGLDWETVHKKYPKLIFAHVSGFGENGPQKNDAGYDTVAFWAKTGLMTDLGEGAPLSPVWGFADGFTNPILAGGIAAALYGRTITGEGTKVMCSLYGLGVYGLHTAVASTQYGDKFPRSRKNPSSPMANTYQCSDGEWIMISNFDDRLYPVFLDKICGRPDLAENSAYNNQTCYPEKNAEVVPLADAAFGAKTSQQMAELLKECDIAFNILGHFKDIARDPQAIENNYVVKYTHKDGSVSMMSKPPVKFDDYEVNDILPYPCFAEHTEEVLSEIGIIDQAEIQKLVDEGVVCVRK</sequence>
<dbReference type="Proteomes" id="UP000304953">
    <property type="component" value="Unassembled WGS sequence"/>
</dbReference>
<reference evidence="1" key="1">
    <citation type="submission" date="2019-04" db="EMBL/GenBank/DDBJ databases">
        <title>Microbes associate with the intestines of laboratory mice.</title>
        <authorList>
            <person name="Navarre W."/>
            <person name="Wong E."/>
            <person name="Huang K."/>
            <person name="Tropini C."/>
            <person name="Ng K."/>
            <person name="Yu B."/>
        </authorList>
    </citation>
    <scope>NUCLEOTIDE SEQUENCE</scope>
    <source>
        <strain evidence="1">NM01_1-7b</strain>
    </source>
</reference>
<organism evidence="1 2">
    <name type="scientific">Petralouisia muris</name>
    <dbReference type="NCBI Taxonomy" id="3032872"/>
    <lineage>
        <taxon>Bacteria</taxon>
        <taxon>Bacillati</taxon>
        <taxon>Bacillota</taxon>
        <taxon>Clostridia</taxon>
        <taxon>Lachnospirales</taxon>
        <taxon>Lachnospiraceae</taxon>
        <taxon>Petralouisia</taxon>
    </lineage>
</organism>
<keyword evidence="2" id="KW-1185">Reference proteome</keyword>
<evidence type="ECO:0000313" key="1">
    <source>
        <dbReference type="EMBL" id="TGY96442.1"/>
    </source>
</evidence>
<gene>
    <name evidence="1" type="ORF">E5329_09575</name>
</gene>
<protein>
    <submittedName>
        <fullName evidence="1">CoA transferase</fullName>
    </submittedName>
</protein>
<dbReference type="EMBL" id="SRYA01000016">
    <property type="protein sequence ID" value="TGY96442.1"/>
    <property type="molecule type" value="Genomic_DNA"/>
</dbReference>
<keyword evidence="1" id="KW-0808">Transferase</keyword>